<evidence type="ECO:0000259" key="21">
    <source>
        <dbReference type="Pfam" id="PF01545"/>
    </source>
</evidence>
<dbReference type="InterPro" id="IPR027469">
    <property type="entry name" value="Cation_efflux_TMD_sf"/>
</dbReference>
<dbReference type="InterPro" id="IPR045316">
    <property type="entry name" value="Msc2-like"/>
</dbReference>
<feature type="transmembrane region" description="Helical" evidence="19">
    <location>
        <begin position="289"/>
        <end position="309"/>
    </location>
</feature>
<dbReference type="AlphaFoldDB" id="A0A4W2CBM2"/>
<dbReference type="PANTHER" id="PTHR45755:SF1">
    <property type="entry name" value="PROTON-COUPLED ZINC ANTIPORTER SLC30A5"/>
    <property type="match status" value="1"/>
</dbReference>
<keyword evidence="15 19" id="KW-0472">Membrane</keyword>
<comment type="function">
    <text evidence="19">Functions as a zinc transporter.</text>
</comment>
<feature type="transmembrane region" description="Helical" evidence="19">
    <location>
        <begin position="541"/>
        <end position="562"/>
    </location>
</feature>
<evidence type="ECO:0000256" key="15">
    <source>
        <dbReference type="ARBA" id="ARBA00023136"/>
    </source>
</evidence>
<evidence type="ECO:0000313" key="22">
    <source>
        <dbReference type="Ensembl" id="ENSBIXP00000009025.1"/>
    </source>
</evidence>
<evidence type="ECO:0000256" key="17">
    <source>
        <dbReference type="ARBA" id="ARBA00038531"/>
    </source>
</evidence>
<keyword evidence="12 19" id="KW-1133">Transmembrane helix</keyword>
<comment type="catalytic activity">
    <reaction evidence="18">
        <text>Zn(2+)(in) + 2 H(+)(out) = Zn(2+)(out) + 2 H(+)(in)</text>
        <dbReference type="Rhea" id="RHEA:72627"/>
        <dbReference type="ChEBI" id="CHEBI:15378"/>
        <dbReference type="ChEBI" id="CHEBI:29105"/>
    </reaction>
</comment>
<sequence>MEEKYGGDVLAGHGGGGGSGLGPVDVPSARLTKYIVLLCFTKFLKAVGLFESYDLLKVVHVVQFIFILKLGTAFFMVLFQKPFSSGKSITKRQWIKIFKHAMAGCVISLLWFFGLTLCGPLRTLLLFEHSDIVVISLLSVLFTSSGGGPAKGGVLLLVLALCCKVGFHTASRKLSIDVGGAKRLQALSQIISVLLLCPWVIVLSVTTESKVDSWFSLIMPFSTVIFFVMILDFYVESICSVKMEVSKCARYGSFPIFISALLFGKFWTHPIAGQLRAVDRAALQEGTEHVLSGGVVVSAVFFTLSANILSSPSKKGQKGTLIGYSPEGTPLYNFMGDAFQHSSQSIPRFIKESLKQILEENDSRQIFYFLCLNLLFTFVELFYGVLTNSLGLISDGFHMLFDCSALVMGLFAALMSRWKATRIFSYGYGRIEILSGFINGLFLVVIAFFVFMESVARLIDPPELDTHMLTPVSVGGLIVNLIGICAFSHAHNHSHGASQGSCHSSDHSHSHHAHGHSDHGHGHGHSHGSAGRGMNANMRGVFLHVLADTLGSIGVIVSTILIEQFGWFIADPLCSLFIAVLIFLSVVPLIKDACQVLLLRLPPEYEKELHIALEKLQKIEGLISYRDPHFWRHSASIVAGTIHIQVTSDVLEQRIVQQVTGILKDAGVNNLTIQVEKEAYFQHMSGLSTGFHDVLTMTKQMESMKYYKDGTYIM</sequence>
<dbReference type="Ensembl" id="ENSBIXT00000017037.1">
    <property type="protein sequence ID" value="ENSBIXP00000009025.1"/>
    <property type="gene ID" value="ENSBIXG00000014759.1"/>
</dbReference>
<keyword evidence="13 19" id="KW-0333">Golgi apparatus</keyword>
<evidence type="ECO:0000256" key="1">
    <source>
        <dbReference type="ARBA" id="ARBA00004166"/>
    </source>
</evidence>
<feature type="transmembrane region" description="Helical" evidence="19">
    <location>
        <begin position="248"/>
        <end position="269"/>
    </location>
</feature>
<dbReference type="GO" id="GO:0046872">
    <property type="term" value="F:metal ion binding"/>
    <property type="evidence" value="ECO:0007669"/>
    <property type="project" value="UniProtKB-KW"/>
</dbReference>
<feature type="transmembrane region" description="Helical" evidence="19">
    <location>
        <begin position="184"/>
        <end position="202"/>
    </location>
</feature>
<dbReference type="GO" id="GO:0032580">
    <property type="term" value="C:Golgi cisterna membrane"/>
    <property type="evidence" value="ECO:0007669"/>
    <property type="project" value="UniProtKB-SubCell"/>
</dbReference>
<evidence type="ECO:0000256" key="3">
    <source>
        <dbReference type="ARBA" id="ARBA00004557"/>
    </source>
</evidence>
<protein>
    <recommendedName>
        <fullName evidence="19">Zinc transporter</fullName>
    </recommendedName>
</protein>
<organism evidence="22 23">
    <name type="scientific">Bos indicus x Bos taurus</name>
    <name type="common">Hybrid cattle</name>
    <dbReference type="NCBI Taxonomy" id="30522"/>
    <lineage>
        <taxon>Eukaryota</taxon>
        <taxon>Metazoa</taxon>
        <taxon>Chordata</taxon>
        <taxon>Craniata</taxon>
        <taxon>Vertebrata</taxon>
        <taxon>Euteleostomi</taxon>
        <taxon>Mammalia</taxon>
        <taxon>Eutheria</taxon>
        <taxon>Laurasiatheria</taxon>
        <taxon>Artiodactyla</taxon>
        <taxon>Ruminantia</taxon>
        <taxon>Pecora</taxon>
        <taxon>Bovidae</taxon>
        <taxon>Bovinae</taxon>
        <taxon>Bos</taxon>
    </lineage>
</organism>
<keyword evidence="16" id="KW-0968">Cytoplasmic vesicle</keyword>
<reference evidence="22" key="2">
    <citation type="submission" date="2025-08" db="UniProtKB">
        <authorList>
            <consortium name="Ensembl"/>
        </authorList>
    </citation>
    <scope>IDENTIFICATION</scope>
</reference>
<dbReference type="PANTHER" id="PTHR45755">
    <property type="match status" value="1"/>
</dbReference>
<keyword evidence="10" id="KW-0862">Zinc</keyword>
<feature type="transmembrane region" description="Helical" evidence="19">
    <location>
        <begin position="568"/>
        <end position="590"/>
    </location>
</feature>
<evidence type="ECO:0000256" key="9">
    <source>
        <dbReference type="ARBA" id="ARBA00022723"/>
    </source>
</evidence>
<dbReference type="NCBIfam" id="TIGR01297">
    <property type="entry name" value="CDF"/>
    <property type="match status" value="1"/>
</dbReference>
<evidence type="ECO:0000256" key="16">
    <source>
        <dbReference type="ARBA" id="ARBA00023329"/>
    </source>
</evidence>
<comment type="subunit">
    <text evidence="17">Heterodimer with SLC30A6/ZNT6; form a functional zinc ion transmembrane transporter.</text>
</comment>
<gene>
    <name evidence="22" type="primary">SLC30A5</name>
</gene>
<evidence type="ECO:0000256" key="19">
    <source>
        <dbReference type="RuleBase" id="RU369017"/>
    </source>
</evidence>
<dbReference type="GO" id="GO:1904257">
    <property type="term" value="P:zinc ion import into Golgi lumen"/>
    <property type="evidence" value="ECO:0007669"/>
    <property type="project" value="TreeGrafter"/>
</dbReference>
<dbReference type="GO" id="GO:0005385">
    <property type="term" value="F:zinc ion transmembrane transporter activity"/>
    <property type="evidence" value="ECO:0007669"/>
    <property type="project" value="UniProtKB-UniRule"/>
</dbReference>
<evidence type="ECO:0000256" key="14">
    <source>
        <dbReference type="ARBA" id="ARBA00023065"/>
    </source>
</evidence>
<feature type="transmembrane region" description="Helical" evidence="19">
    <location>
        <begin position="134"/>
        <end position="163"/>
    </location>
</feature>
<evidence type="ECO:0000256" key="2">
    <source>
        <dbReference type="ARBA" id="ARBA00004205"/>
    </source>
</evidence>
<dbReference type="SUPFAM" id="SSF161111">
    <property type="entry name" value="Cation efflux protein transmembrane domain-like"/>
    <property type="match status" value="1"/>
</dbReference>
<keyword evidence="6 19" id="KW-0813">Transport</keyword>
<feature type="transmembrane region" description="Helical" evidence="19">
    <location>
        <begin position="397"/>
        <end position="415"/>
    </location>
</feature>
<comment type="caution">
    <text evidence="19">Lacks conserved residue(s) required for the propagation of feature annotation.</text>
</comment>
<keyword evidence="9" id="KW-0479">Metal-binding</keyword>
<keyword evidence="14 19" id="KW-0406">Ion transport</keyword>
<evidence type="ECO:0000256" key="6">
    <source>
        <dbReference type="ARBA" id="ARBA00022448"/>
    </source>
</evidence>
<dbReference type="GO" id="GO:0012507">
    <property type="term" value="C:ER to Golgi transport vesicle membrane"/>
    <property type="evidence" value="ECO:0007669"/>
    <property type="project" value="UniProtKB-SubCell"/>
</dbReference>
<keyword evidence="23" id="KW-1185">Reference proteome</keyword>
<evidence type="ECO:0000313" key="23">
    <source>
        <dbReference type="Proteomes" id="UP000314981"/>
    </source>
</evidence>
<evidence type="ECO:0000256" key="20">
    <source>
        <dbReference type="SAM" id="MobiDB-lite"/>
    </source>
</evidence>
<keyword evidence="8 19" id="KW-0812">Transmembrane</keyword>
<evidence type="ECO:0000256" key="12">
    <source>
        <dbReference type="ARBA" id="ARBA00022989"/>
    </source>
</evidence>
<name>A0A4W2CBM2_BOBOX</name>
<evidence type="ECO:0000256" key="18">
    <source>
        <dbReference type="ARBA" id="ARBA00048349"/>
    </source>
</evidence>
<feature type="transmembrane region" description="Helical" evidence="19">
    <location>
        <begin position="214"/>
        <end position="236"/>
    </location>
</feature>
<accession>A0A4W2CBM2</accession>
<keyword evidence="7" id="KW-0050">Antiport</keyword>
<comment type="subcellular location">
    <subcellularLocation>
        <location evidence="3">Cytoplasmic vesicle</location>
        <location evidence="3">COPII-coated vesicle membrane</location>
        <topology evidence="3">Multi-pass membrane protein</topology>
    </subcellularLocation>
    <subcellularLocation>
        <location evidence="4">Cytoplasmic vesicle</location>
        <location evidence="4">Secretory vesicle membrane</location>
        <topology evidence="4">Multi-pass membrane protein</topology>
    </subcellularLocation>
    <subcellularLocation>
        <location evidence="2">Golgi apparatus</location>
        <location evidence="2">Golgi stack membrane</location>
        <topology evidence="2">Multi-pass membrane protein</topology>
    </subcellularLocation>
    <subcellularLocation>
        <location evidence="1 19">Golgi apparatus</location>
        <location evidence="1 19">trans-Golgi network membrane</location>
        <topology evidence="1 19">Multi-pass membrane protein</topology>
    </subcellularLocation>
</comment>
<feature type="transmembrane region" description="Helical" evidence="19">
    <location>
        <begin position="366"/>
        <end position="385"/>
    </location>
</feature>
<dbReference type="InterPro" id="IPR002524">
    <property type="entry name" value="Cation_efflux"/>
</dbReference>
<dbReference type="Proteomes" id="UP000314981">
    <property type="component" value="Chromosome 20"/>
</dbReference>
<dbReference type="InterPro" id="IPR058533">
    <property type="entry name" value="Cation_efflux_TM"/>
</dbReference>
<reference evidence="22" key="3">
    <citation type="submission" date="2025-09" db="UniProtKB">
        <authorList>
            <consortium name="Ensembl"/>
        </authorList>
    </citation>
    <scope>IDENTIFICATION</scope>
</reference>
<keyword evidence="11" id="KW-0864">Zinc transport</keyword>
<evidence type="ECO:0000256" key="5">
    <source>
        <dbReference type="ARBA" id="ARBA00008873"/>
    </source>
</evidence>
<feature type="transmembrane region" description="Helical" evidence="19">
    <location>
        <begin position="58"/>
        <end position="79"/>
    </location>
</feature>
<feature type="domain" description="Cation efflux protein transmembrane" evidence="21">
    <location>
        <begin position="366"/>
        <end position="598"/>
    </location>
</feature>
<dbReference type="GO" id="GO:0015297">
    <property type="term" value="F:antiporter activity"/>
    <property type="evidence" value="ECO:0007669"/>
    <property type="project" value="UniProtKB-KW"/>
</dbReference>
<evidence type="ECO:0000256" key="4">
    <source>
        <dbReference type="ARBA" id="ARBA00004638"/>
    </source>
</evidence>
<feature type="transmembrane region" description="Helical" evidence="19">
    <location>
        <begin position="468"/>
        <end position="487"/>
    </location>
</feature>
<dbReference type="Pfam" id="PF01545">
    <property type="entry name" value="Cation_efflux"/>
    <property type="match status" value="1"/>
</dbReference>
<proteinExistence type="inferred from homology"/>
<feature type="region of interest" description="Disordered" evidence="20">
    <location>
        <begin position="498"/>
        <end position="530"/>
    </location>
</feature>
<evidence type="ECO:0000256" key="8">
    <source>
        <dbReference type="ARBA" id="ARBA00022692"/>
    </source>
</evidence>
<evidence type="ECO:0000256" key="13">
    <source>
        <dbReference type="ARBA" id="ARBA00023034"/>
    </source>
</evidence>
<dbReference type="Gene3D" id="1.20.1510.10">
    <property type="entry name" value="Cation efflux protein transmembrane domain"/>
    <property type="match status" value="1"/>
</dbReference>
<evidence type="ECO:0000256" key="7">
    <source>
        <dbReference type="ARBA" id="ARBA00022449"/>
    </source>
</evidence>
<feature type="transmembrane region" description="Helical" evidence="19">
    <location>
        <begin position="100"/>
        <end position="122"/>
    </location>
</feature>
<dbReference type="GO" id="GO:0006882">
    <property type="term" value="P:intracellular zinc ion homeostasis"/>
    <property type="evidence" value="ECO:0007669"/>
    <property type="project" value="InterPro"/>
</dbReference>
<comment type="similarity">
    <text evidence="5 19">Belongs to the cation diffusion facilitator (CDF) transporter (TC 2.A.4) family. SLC30A subfamily.</text>
</comment>
<reference evidence="22 23" key="1">
    <citation type="submission" date="2018-11" db="EMBL/GenBank/DDBJ databases">
        <title>Haplotype-resolved cattle genomes.</title>
        <authorList>
            <person name="Low W.Y."/>
            <person name="Tearle R."/>
            <person name="Bickhart D.M."/>
            <person name="Rosen B.D."/>
            <person name="Koren S."/>
            <person name="Rhie A."/>
            <person name="Hiendleder S."/>
            <person name="Phillippy A.M."/>
            <person name="Smith T.P.L."/>
            <person name="Williams J.L."/>
        </authorList>
    </citation>
    <scope>NUCLEOTIDE SEQUENCE [LARGE SCALE GENOMIC DNA]</scope>
</reference>
<evidence type="ECO:0000256" key="10">
    <source>
        <dbReference type="ARBA" id="ARBA00022833"/>
    </source>
</evidence>
<feature type="transmembrane region" description="Helical" evidence="19">
    <location>
        <begin position="436"/>
        <end position="456"/>
    </location>
</feature>
<evidence type="ECO:0000256" key="11">
    <source>
        <dbReference type="ARBA" id="ARBA00022906"/>
    </source>
</evidence>